<dbReference type="EMBL" id="CP146072">
    <property type="protein sequence ID" value="WWR36830.1"/>
    <property type="molecule type" value="Genomic_DNA"/>
</dbReference>
<dbReference type="Proteomes" id="UP001369248">
    <property type="component" value="Chromosome"/>
</dbReference>
<accession>A0ABZ2H215</accession>
<protein>
    <submittedName>
        <fullName evidence="1">Uncharacterized protein</fullName>
    </submittedName>
</protein>
<name>A0ABZ2H215_9PSED</name>
<dbReference type="GeneID" id="89545155"/>
<organism evidence="1 2">
    <name type="scientific">Pseudomonas bubulae</name>
    <dbReference type="NCBI Taxonomy" id="2316085"/>
    <lineage>
        <taxon>Bacteria</taxon>
        <taxon>Pseudomonadati</taxon>
        <taxon>Pseudomonadota</taxon>
        <taxon>Gammaproteobacteria</taxon>
        <taxon>Pseudomonadales</taxon>
        <taxon>Pseudomonadaceae</taxon>
        <taxon>Pseudomonas</taxon>
    </lineage>
</organism>
<evidence type="ECO:0000313" key="1">
    <source>
        <dbReference type="EMBL" id="WWR36830.1"/>
    </source>
</evidence>
<reference evidence="2" key="1">
    <citation type="submission" date="2024-02" db="EMBL/GenBank/DDBJ databases">
        <title>Exploring bacterial hosts of class 1 integrons in salad vegetable microbiomes with epicPCR.</title>
        <authorList>
            <person name="Qi Q."/>
            <person name="Ghaly T.M."/>
            <person name="Gillings M.R."/>
            <person name="Tetu S.G."/>
        </authorList>
    </citation>
    <scope>NUCLEOTIDE SEQUENCE [LARGE SCALE GENOMIC DNA]</scope>
    <source>
        <strain evidence="2">S2-2023-2</strain>
    </source>
</reference>
<evidence type="ECO:0000313" key="2">
    <source>
        <dbReference type="Proteomes" id="UP001369248"/>
    </source>
</evidence>
<sequence>MTETVLLIIISSRQKKPRNAGSGITSKRLGPEPIAFVLLALSTAQVSQAVELHIVFYTLFRQLLDKPMKAKYKRE</sequence>
<proteinExistence type="predicted"/>
<dbReference type="RefSeq" id="WP_095018608.1">
    <property type="nucleotide sequence ID" value="NZ_CP146072.1"/>
</dbReference>
<gene>
    <name evidence="1" type="ORF">V6B39_17870</name>
</gene>
<keyword evidence="2" id="KW-1185">Reference proteome</keyword>